<proteinExistence type="inferred from homology"/>
<feature type="domain" description="SHSP" evidence="3">
    <location>
        <begin position="36"/>
        <end position="159"/>
    </location>
</feature>
<accession>A0A8T2RXT2</accession>
<dbReference type="Proteomes" id="UP000825935">
    <property type="component" value="Chromosome 24"/>
</dbReference>
<organism evidence="4 5">
    <name type="scientific">Ceratopteris richardii</name>
    <name type="common">Triangle waterfern</name>
    <dbReference type="NCBI Taxonomy" id="49495"/>
    <lineage>
        <taxon>Eukaryota</taxon>
        <taxon>Viridiplantae</taxon>
        <taxon>Streptophyta</taxon>
        <taxon>Embryophyta</taxon>
        <taxon>Tracheophyta</taxon>
        <taxon>Polypodiopsida</taxon>
        <taxon>Polypodiidae</taxon>
        <taxon>Polypodiales</taxon>
        <taxon>Pteridineae</taxon>
        <taxon>Pteridaceae</taxon>
        <taxon>Parkerioideae</taxon>
        <taxon>Ceratopteris</taxon>
    </lineage>
</organism>
<evidence type="ECO:0000259" key="3">
    <source>
        <dbReference type="PROSITE" id="PS01031"/>
    </source>
</evidence>
<gene>
    <name evidence="4" type="ORF">KP509_24G059300</name>
</gene>
<feature type="region of interest" description="Disordered" evidence="2">
    <location>
        <begin position="145"/>
        <end position="171"/>
    </location>
</feature>
<evidence type="ECO:0000256" key="2">
    <source>
        <dbReference type="SAM" id="MobiDB-lite"/>
    </source>
</evidence>
<keyword evidence="5" id="KW-1185">Reference proteome</keyword>
<name>A0A8T2RXT2_CERRI</name>
<reference evidence="4" key="1">
    <citation type="submission" date="2021-08" db="EMBL/GenBank/DDBJ databases">
        <title>WGS assembly of Ceratopteris richardii.</title>
        <authorList>
            <person name="Marchant D.B."/>
            <person name="Chen G."/>
            <person name="Jenkins J."/>
            <person name="Shu S."/>
            <person name="Leebens-Mack J."/>
            <person name="Grimwood J."/>
            <person name="Schmutz J."/>
            <person name="Soltis P."/>
            <person name="Soltis D."/>
            <person name="Chen Z.-H."/>
        </authorList>
    </citation>
    <scope>NUCLEOTIDE SEQUENCE</scope>
    <source>
        <strain evidence="4">Whitten #5841</strain>
        <tissue evidence="4">Leaf</tissue>
    </source>
</reference>
<sequence>MSTQFSSRNGDDLYGQACPQPKQLRRLPHVFCKWVELPFKENADVKVEESPHGYRFLVRQAGLIAEDVVVEAVEVMPGATRLRLRGEERIRQRLKLLRKEASGSDSEDRTTWRARLPESALLEAAASSYINDVISINIPKEGSSRYRLSSTRKRPVPPTSGYRQAPAASPSCCDPHDIKSSLVCLV</sequence>
<comment type="similarity">
    <text evidence="1">Belongs to the small heat shock protein (HSP20) family.</text>
</comment>
<evidence type="ECO:0000256" key="1">
    <source>
        <dbReference type="PROSITE-ProRule" id="PRU00285"/>
    </source>
</evidence>
<dbReference type="OMA" id="CKWVELP"/>
<evidence type="ECO:0000313" key="5">
    <source>
        <dbReference type="Proteomes" id="UP000825935"/>
    </source>
</evidence>
<dbReference type="PANTHER" id="PTHR33879">
    <property type="entry name" value="17.6 KDA CLASS II HEAT SHOCK PROTEIN-RELATED"/>
    <property type="match status" value="1"/>
</dbReference>
<dbReference type="EMBL" id="CM035429">
    <property type="protein sequence ID" value="KAH7300375.1"/>
    <property type="molecule type" value="Genomic_DNA"/>
</dbReference>
<dbReference type="PANTHER" id="PTHR33879:SF3">
    <property type="entry name" value="17.6 KDA CLASS II HEAT SHOCK PROTEIN-RELATED"/>
    <property type="match status" value="1"/>
</dbReference>
<dbReference type="AlphaFoldDB" id="A0A8T2RXT2"/>
<protein>
    <recommendedName>
        <fullName evidence="3">SHSP domain-containing protein</fullName>
    </recommendedName>
</protein>
<dbReference type="PROSITE" id="PS01031">
    <property type="entry name" value="SHSP"/>
    <property type="match status" value="1"/>
</dbReference>
<dbReference type="InterPro" id="IPR002068">
    <property type="entry name" value="A-crystallin/Hsp20_dom"/>
</dbReference>
<dbReference type="OrthoDB" id="1922291at2759"/>
<evidence type="ECO:0000313" key="4">
    <source>
        <dbReference type="EMBL" id="KAH7300375.1"/>
    </source>
</evidence>
<comment type="caution">
    <text evidence="4">The sequence shown here is derived from an EMBL/GenBank/DDBJ whole genome shotgun (WGS) entry which is preliminary data.</text>
</comment>